<evidence type="ECO:0000313" key="4">
    <source>
        <dbReference type="Proteomes" id="UP000016922"/>
    </source>
</evidence>
<proteinExistence type="predicted"/>
<dbReference type="eggNOG" id="ENOG502SSV2">
    <property type="taxonomic scope" value="Eukaryota"/>
</dbReference>
<organism evidence="3 4">
    <name type="scientific">Glarea lozoyensis (strain ATCC 20868 / MF5171)</name>
    <dbReference type="NCBI Taxonomy" id="1116229"/>
    <lineage>
        <taxon>Eukaryota</taxon>
        <taxon>Fungi</taxon>
        <taxon>Dikarya</taxon>
        <taxon>Ascomycota</taxon>
        <taxon>Pezizomycotina</taxon>
        <taxon>Leotiomycetes</taxon>
        <taxon>Helotiales</taxon>
        <taxon>Helotiaceae</taxon>
        <taxon>Glarea</taxon>
    </lineage>
</organism>
<dbReference type="Proteomes" id="UP000016922">
    <property type="component" value="Unassembled WGS sequence"/>
</dbReference>
<dbReference type="Pfam" id="PF24864">
    <property type="entry name" value="DUF7730"/>
    <property type="match status" value="1"/>
</dbReference>
<accession>S3CYV0</accession>
<gene>
    <name evidence="3" type="ORF">GLAREA_12750</name>
</gene>
<evidence type="ECO:0000313" key="3">
    <source>
        <dbReference type="EMBL" id="EPE31447.1"/>
    </source>
</evidence>
<dbReference type="PANTHER" id="PTHR38790">
    <property type="entry name" value="2EXR DOMAIN-CONTAINING PROTEIN-RELATED"/>
    <property type="match status" value="1"/>
</dbReference>
<dbReference type="AlphaFoldDB" id="S3CYV0"/>
<dbReference type="OrthoDB" id="4757095at2759"/>
<feature type="signal peptide" evidence="1">
    <location>
        <begin position="1"/>
        <end position="20"/>
    </location>
</feature>
<dbReference type="GeneID" id="19471790"/>
<dbReference type="HOGENOM" id="CLU_821589_0_0_1"/>
<protein>
    <recommendedName>
        <fullName evidence="2">DUF7730 domain-containing protein</fullName>
    </recommendedName>
</protein>
<feature type="domain" description="DUF7730" evidence="2">
    <location>
        <begin position="78"/>
        <end position="303"/>
    </location>
</feature>
<dbReference type="KEGG" id="glz:GLAREA_12750"/>
<dbReference type="InterPro" id="IPR056632">
    <property type="entry name" value="DUF7730"/>
</dbReference>
<dbReference type="EMBL" id="KE145362">
    <property type="protein sequence ID" value="EPE31447.1"/>
    <property type="molecule type" value="Genomic_DNA"/>
</dbReference>
<dbReference type="PANTHER" id="PTHR38790:SF9">
    <property type="entry name" value="F-BOX DOMAIN-CONTAINING PROTEIN"/>
    <property type="match status" value="1"/>
</dbReference>
<dbReference type="RefSeq" id="XP_008081722.1">
    <property type="nucleotide sequence ID" value="XM_008083531.1"/>
</dbReference>
<keyword evidence="4" id="KW-1185">Reference proteome</keyword>
<feature type="chain" id="PRO_5004507611" description="DUF7730 domain-containing protein" evidence="1">
    <location>
        <begin position="21"/>
        <end position="340"/>
    </location>
</feature>
<evidence type="ECO:0000259" key="2">
    <source>
        <dbReference type="Pfam" id="PF24864"/>
    </source>
</evidence>
<sequence>MKFLGSVAYTLCWSISIVCCELPAFVVSTVAEKYKDLHDIRVLKRPPPAILRKKRRSLTPPPVTRSRLPGNRRQIWADQSESLLLTALPYELRVMIWKYVVGDQYIHLGLLKCPTNRGRLAYILCQSTEPSDWPRCEAACFKRWHTYQPESNQRLSLSYNVKPWKPPLIELLQTCHQIYSETIDLIYECNTFDTTVSNCTRFLPRFLLPQRLNAIRTLRLEWRILAHETFFGVDGLEKTTKDQLYYQKEWKDTWKCLADMKGLRDLRVKLNFVQYSASILCLESSFLDPIKEVTAPDVFEVSISRWAMGGMFYLTGSTWVDLPCKVDIFSSRVSLYGFAA</sequence>
<keyword evidence="1" id="KW-0732">Signal</keyword>
<name>S3CYV0_GLAL2</name>
<evidence type="ECO:0000256" key="1">
    <source>
        <dbReference type="SAM" id="SignalP"/>
    </source>
</evidence>
<reference evidence="3 4" key="1">
    <citation type="journal article" date="2013" name="BMC Genomics">
        <title>Genomics-driven discovery of the pneumocandin biosynthetic gene cluster in the fungus Glarea lozoyensis.</title>
        <authorList>
            <person name="Chen L."/>
            <person name="Yue Q."/>
            <person name="Zhang X."/>
            <person name="Xiang M."/>
            <person name="Wang C."/>
            <person name="Li S."/>
            <person name="Che Y."/>
            <person name="Ortiz-Lopez F.J."/>
            <person name="Bills G.F."/>
            <person name="Liu X."/>
            <person name="An Z."/>
        </authorList>
    </citation>
    <scope>NUCLEOTIDE SEQUENCE [LARGE SCALE GENOMIC DNA]</scope>
    <source>
        <strain evidence="4">ATCC 20868 / MF5171</strain>
    </source>
</reference>
<dbReference type="OMA" id="WRILAHE"/>